<evidence type="ECO:0000313" key="3">
    <source>
        <dbReference type="Proteomes" id="UP000198253"/>
    </source>
</evidence>
<evidence type="ECO:0000313" key="2">
    <source>
        <dbReference type="EMBL" id="SCF36296.1"/>
    </source>
</evidence>
<evidence type="ECO:0000256" key="1">
    <source>
        <dbReference type="SAM" id="MobiDB-lite"/>
    </source>
</evidence>
<sequence>MGDCPAEWIRADGYDILVGHRATWYSGQVFPATVGRHGRPGTADPRRWHPKFDSGSASAGLAS</sequence>
<protein>
    <submittedName>
        <fullName evidence="2">Uncharacterized protein</fullName>
    </submittedName>
</protein>
<dbReference type="Proteomes" id="UP000198253">
    <property type="component" value="Chromosome I"/>
</dbReference>
<organism evidence="2 3">
    <name type="scientific">Micromonospora echinospora</name>
    <name type="common">Micromonospora purpurea</name>
    <dbReference type="NCBI Taxonomy" id="1877"/>
    <lineage>
        <taxon>Bacteria</taxon>
        <taxon>Bacillati</taxon>
        <taxon>Actinomycetota</taxon>
        <taxon>Actinomycetes</taxon>
        <taxon>Micromonosporales</taxon>
        <taxon>Micromonosporaceae</taxon>
        <taxon>Micromonospora</taxon>
    </lineage>
</organism>
<dbReference type="InParanoid" id="A0A1C4ZTU8"/>
<gene>
    <name evidence="2" type="ORF">GA0070618_5757</name>
</gene>
<proteinExistence type="predicted"/>
<keyword evidence="3" id="KW-1185">Reference proteome</keyword>
<accession>A0A1C4ZTU8</accession>
<dbReference type="AlphaFoldDB" id="A0A1C4ZTU8"/>
<name>A0A1C4ZTU8_MICEC</name>
<dbReference type="EMBL" id="LT607413">
    <property type="protein sequence ID" value="SCF36296.1"/>
    <property type="molecule type" value="Genomic_DNA"/>
</dbReference>
<feature type="region of interest" description="Disordered" evidence="1">
    <location>
        <begin position="35"/>
        <end position="63"/>
    </location>
</feature>
<reference evidence="3" key="1">
    <citation type="submission" date="2016-06" db="EMBL/GenBank/DDBJ databases">
        <authorList>
            <person name="Varghese N."/>
            <person name="Submissions Spin"/>
        </authorList>
    </citation>
    <scope>NUCLEOTIDE SEQUENCE [LARGE SCALE GENOMIC DNA]</scope>
    <source>
        <strain evidence="3">DSM 43816</strain>
    </source>
</reference>